<evidence type="ECO:0000259" key="2">
    <source>
        <dbReference type="PROSITE" id="PS51671"/>
    </source>
</evidence>
<gene>
    <name evidence="3" type="ORF">B1R32_10839</name>
</gene>
<proteinExistence type="predicted"/>
<comment type="caution">
    <text evidence="3">The sequence shown here is derived from an EMBL/GenBank/DDBJ whole genome shotgun (WGS) entry which is preliminary data.</text>
</comment>
<dbReference type="AlphaFoldDB" id="A0A2S8SSR8"/>
<dbReference type="InterPro" id="IPR045865">
    <property type="entry name" value="ACT-like_dom_sf"/>
</dbReference>
<dbReference type="PROSITE" id="PS51671">
    <property type="entry name" value="ACT"/>
    <property type="match status" value="2"/>
</dbReference>
<dbReference type="OrthoDB" id="9758038at2"/>
<dbReference type="Proteomes" id="UP000237684">
    <property type="component" value="Unassembled WGS sequence"/>
</dbReference>
<keyword evidence="1" id="KW-0378">Hydrolase</keyword>
<protein>
    <recommendedName>
        <fullName evidence="2">ACT domain-containing protein</fullName>
    </recommendedName>
</protein>
<accession>A0A2S8SSR8</accession>
<organism evidence="3 4">
    <name type="scientific">Abditibacterium utsteinense</name>
    <dbReference type="NCBI Taxonomy" id="1960156"/>
    <lineage>
        <taxon>Bacteria</taxon>
        <taxon>Pseudomonadati</taxon>
        <taxon>Abditibacteriota</taxon>
        <taxon>Abditibacteriia</taxon>
        <taxon>Abditibacteriales</taxon>
        <taxon>Abditibacteriaceae</taxon>
        <taxon>Abditibacterium</taxon>
    </lineage>
</organism>
<sequence length="267" mass="29561">MSTLDLKHGFSPGEDTPDDVVQAFFRAFLPDFYFVNAPISRMRRHLQLVRRLPATPLILDFHRSAGAQFTELTLCAHDDAEPGLLAKVAGTLAHLKINVHTAWIHTLRDPHAVESGRRIVLDTLILSESRFGRSRPLSSKTQSRIADTMTPILSAQSSIATLLFKTLKRCTPLEIEDLSALPSSDGLCLITLRAGDDLAVLYRVTRALAALEIDIAHAQINTHEKTIDDVFFVCRAGGVPLENTEIPSLLFALRETLQNDNFEAQSL</sequence>
<dbReference type="GO" id="GO:0008773">
    <property type="term" value="F:[protein-PII] uridylyltransferase activity"/>
    <property type="evidence" value="ECO:0007669"/>
    <property type="project" value="InterPro"/>
</dbReference>
<dbReference type="EMBL" id="NIGF01000008">
    <property type="protein sequence ID" value="PQV63835.1"/>
    <property type="molecule type" value="Genomic_DNA"/>
</dbReference>
<feature type="domain" description="ACT" evidence="2">
    <location>
        <begin position="189"/>
        <end position="267"/>
    </location>
</feature>
<name>A0A2S8SSR8_9BACT</name>
<keyword evidence="4" id="KW-1185">Reference proteome</keyword>
<dbReference type="CDD" id="cd04873">
    <property type="entry name" value="ACT_UUR-ACR-like"/>
    <property type="match status" value="2"/>
</dbReference>
<dbReference type="SUPFAM" id="SSF55021">
    <property type="entry name" value="ACT-like"/>
    <property type="match status" value="1"/>
</dbReference>
<dbReference type="InterPro" id="IPR010043">
    <property type="entry name" value="UTase/UR"/>
</dbReference>
<evidence type="ECO:0000313" key="4">
    <source>
        <dbReference type="Proteomes" id="UP000237684"/>
    </source>
</evidence>
<dbReference type="GO" id="GO:0016787">
    <property type="term" value="F:hydrolase activity"/>
    <property type="evidence" value="ECO:0007669"/>
    <property type="project" value="UniProtKB-KW"/>
</dbReference>
<dbReference type="InterPro" id="IPR002912">
    <property type="entry name" value="ACT_dom"/>
</dbReference>
<dbReference type="InParanoid" id="A0A2S8SSR8"/>
<reference evidence="3 4" key="1">
    <citation type="journal article" date="2018" name="Syst. Appl. Microbiol.">
        <title>Abditibacterium utsteinense sp. nov., the first cultivated member of candidate phylum FBP, isolated from ice-free Antarctic soil samples.</title>
        <authorList>
            <person name="Tahon G."/>
            <person name="Tytgat B."/>
            <person name="Lebbe L."/>
            <person name="Carlier A."/>
            <person name="Willems A."/>
        </authorList>
    </citation>
    <scope>NUCLEOTIDE SEQUENCE [LARGE SCALE GENOMIC DNA]</scope>
    <source>
        <strain evidence="3 4">LMG 29911</strain>
    </source>
</reference>
<dbReference type="PANTHER" id="PTHR47320:SF1">
    <property type="entry name" value="BIFUNCTIONAL URIDYLYLTRANSFERASE_URIDYLYL-REMOVING ENZYME"/>
    <property type="match status" value="1"/>
</dbReference>
<evidence type="ECO:0000313" key="3">
    <source>
        <dbReference type="EMBL" id="PQV63835.1"/>
    </source>
</evidence>
<dbReference type="RefSeq" id="WP_105483678.1">
    <property type="nucleotide sequence ID" value="NZ_NIGF01000008.1"/>
</dbReference>
<feature type="domain" description="ACT" evidence="2">
    <location>
        <begin position="73"/>
        <end position="160"/>
    </location>
</feature>
<dbReference type="PANTHER" id="PTHR47320">
    <property type="entry name" value="BIFUNCTIONAL URIDYLYLTRANSFERASE/URIDYLYL-REMOVING ENZYME"/>
    <property type="match status" value="1"/>
</dbReference>
<evidence type="ECO:0000256" key="1">
    <source>
        <dbReference type="ARBA" id="ARBA00022801"/>
    </source>
</evidence>